<dbReference type="EMBL" id="CM056810">
    <property type="protein sequence ID" value="KAJ8646610.1"/>
    <property type="molecule type" value="Genomic_DNA"/>
</dbReference>
<comment type="caution">
    <text evidence="1">The sequence shown here is derived from an EMBL/GenBank/DDBJ whole genome shotgun (WGS) entry which is preliminary data.</text>
</comment>
<dbReference type="Proteomes" id="UP001234297">
    <property type="component" value="Chromosome 2"/>
</dbReference>
<organism evidence="1 2">
    <name type="scientific">Persea americana</name>
    <name type="common">Avocado</name>
    <dbReference type="NCBI Taxonomy" id="3435"/>
    <lineage>
        <taxon>Eukaryota</taxon>
        <taxon>Viridiplantae</taxon>
        <taxon>Streptophyta</taxon>
        <taxon>Embryophyta</taxon>
        <taxon>Tracheophyta</taxon>
        <taxon>Spermatophyta</taxon>
        <taxon>Magnoliopsida</taxon>
        <taxon>Magnoliidae</taxon>
        <taxon>Laurales</taxon>
        <taxon>Lauraceae</taxon>
        <taxon>Persea</taxon>
    </lineage>
</organism>
<keyword evidence="2" id="KW-1185">Reference proteome</keyword>
<name>A0ACC2MMI3_PERAE</name>
<proteinExistence type="predicted"/>
<sequence length="318" mass="35756">MEINLILLQTLLAVLVAFTWLNRVIRKKSTSSKYKPPPEIPGARFIMGHLHLLKEQGWVDEHRQKRKMGLYDNNANKDDQNFIDALLDMEVDGSLEALQTDVDTVIKATVMNLTIAGTENPTITTIWTITLLLKNPCVLEKAQAEVDAIVGKERILNESDIANLPYLQAIVKETLRLYPPAPVLVPHAAREDCIVGGYHVSRGTRLVVNAWMIQRDPRLWSDPDKFCPERFIGSSMDIKGQSFEVLPFGSGGRMCPGLLFALQVLQLTLAQMLHAFDWMIDPVAGIDMEEGFGPTLTKLNPLRMQLKPRLPEKLYASM</sequence>
<protein>
    <submittedName>
        <fullName evidence="1">Uncharacterized protein</fullName>
    </submittedName>
</protein>
<gene>
    <name evidence="1" type="ORF">MRB53_008358</name>
</gene>
<evidence type="ECO:0000313" key="1">
    <source>
        <dbReference type="EMBL" id="KAJ8646610.1"/>
    </source>
</evidence>
<evidence type="ECO:0000313" key="2">
    <source>
        <dbReference type="Proteomes" id="UP001234297"/>
    </source>
</evidence>
<accession>A0ACC2MMI3</accession>
<reference evidence="1 2" key="1">
    <citation type="journal article" date="2022" name="Hortic Res">
        <title>A haplotype resolved chromosomal level avocado genome allows analysis of novel avocado genes.</title>
        <authorList>
            <person name="Nath O."/>
            <person name="Fletcher S.J."/>
            <person name="Hayward A."/>
            <person name="Shaw L.M."/>
            <person name="Masouleh A.K."/>
            <person name="Furtado A."/>
            <person name="Henry R.J."/>
            <person name="Mitter N."/>
        </authorList>
    </citation>
    <scope>NUCLEOTIDE SEQUENCE [LARGE SCALE GENOMIC DNA]</scope>
    <source>
        <strain evidence="2">cv. Hass</strain>
    </source>
</reference>